<evidence type="ECO:0000259" key="2">
    <source>
        <dbReference type="Pfam" id="PF13670"/>
    </source>
</evidence>
<feature type="domain" description="PepSY" evidence="2">
    <location>
        <begin position="87"/>
        <end position="140"/>
    </location>
</feature>
<gene>
    <name evidence="3" type="ORF">SAMN02799615_03221</name>
</gene>
<dbReference type="EMBL" id="FONH01000014">
    <property type="protein sequence ID" value="SFF35060.1"/>
    <property type="molecule type" value="Genomic_DNA"/>
</dbReference>
<evidence type="ECO:0000313" key="4">
    <source>
        <dbReference type="Proteomes" id="UP000199477"/>
    </source>
</evidence>
<keyword evidence="4" id="KW-1185">Reference proteome</keyword>
<protein>
    <submittedName>
        <fullName evidence="3">Peptidase propeptide and YPEB domain-containing protein</fullName>
    </submittedName>
</protein>
<dbReference type="Proteomes" id="UP000199477">
    <property type="component" value="Unassembled WGS sequence"/>
</dbReference>
<dbReference type="STRING" id="500610.SAMN02799615_03221"/>
<sequence>MKLHSASLAAALGLALALTVPVAMAQDALTERQVQNQLEQQGYKKIHDLKFRDGMWRAQAKSADGRRVTVKVDPRTGEAYPDEQVSRLSETDVRASLSTAGYTHVHDVDFKDGLWRAKAENPAGADVKLQIDPHTGKIIGTD</sequence>
<accession>A0A1I2I0B9</accession>
<dbReference type="RefSeq" id="WP_026636790.1">
    <property type="nucleotide sequence ID" value="NZ_FONH01000014.1"/>
</dbReference>
<name>A0A1I2I0B9_9GAMM</name>
<feature type="domain" description="PepSY" evidence="2">
    <location>
        <begin position="8"/>
        <end position="79"/>
    </location>
</feature>
<dbReference type="Pfam" id="PF13670">
    <property type="entry name" value="PepSY_2"/>
    <property type="match status" value="2"/>
</dbReference>
<dbReference type="AlphaFoldDB" id="A0A1I2I0B9"/>
<keyword evidence="1" id="KW-0732">Signal</keyword>
<feature type="signal peptide" evidence="1">
    <location>
        <begin position="1"/>
        <end position="25"/>
    </location>
</feature>
<reference evidence="4" key="1">
    <citation type="submission" date="2016-10" db="EMBL/GenBank/DDBJ databases">
        <authorList>
            <person name="Varghese N."/>
            <person name="Submissions S."/>
        </authorList>
    </citation>
    <scope>NUCLEOTIDE SEQUENCE [LARGE SCALE GENOMIC DNA]</scope>
    <source>
        <strain evidence="4">UNC178MFTsu3.1</strain>
    </source>
</reference>
<proteinExistence type="predicted"/>
<feature type="chain" id="PRO_5011447030" evidence="1">
    <location>
        <begin position="26"/>
        <end position="142"/>
    </location>
</feature>
<evidence type="ECO:0000313" key="3">
    <source>
        <dbReference type="EMBL" id="SFF35060.1"/>
    </source>
</evidence>
<dbReference type="InterPro" id="IPR025711">
    <property type="entry name" value="PepSY"/>
</dbReference>
<evidence type="ECO:0000256" key="1">
    <source>
        <dbReference type="SAM" id="SignalP"/>
    </source>
</evidence>
<organism evidence="3 4">
    <name type="scientific">Dyella marensis</name>
    <dbReference type="NCBI Taxonomy" id="500610"/>
    <lineage>
        <taxon>Bacteria</taxon>
        <taxon>Pseudomonadati</taxon>
        <taxon>Pseudomonadota</taxon>
        <taxon>Gammaproteobacteria</taxon>
        <taxon>Lysobacterales</taxon>
        <taxon>Rhodanobacteraceae</taxon>
        <taxon>Dyella</taxon>
    </lineage>
</organism>